<dbReference type="Proteomes" id="UP000734511">
    <property type="component" value="Unassembled WGS sequence"/>
</dbReference>
<sequence>MSCAPPEAEAEAEADEEGAEDAFASDGPEPPEEHAASSSAPEAMTATDAPARRAVVGIRVMAVVSSEGGSDEPPHACARGKAYQRRAAAHD</sequence>
<dbReference type="EMBL" id="JAATEJ010000003">
    <property type="protein sequence ID" value="NJP43143.1"/>
    <property type="molecule type" value="Genomic_DNA"/>
</dbReference>
<comment type="caution">
    <text evidence="2">The sequence shown here is derived from an EMBL/GenBank/DDBJ whole genome shotgun (WGS) entry which is preliminary data.</text>
</comment>
<name>A0ABX0ZH48_9ACTN</name>
<evidence type="ECO:0000256" key="1">
    <source>
        <dbReference type="SAM" id="MobiDB-lite"/>
    </source>
</evidence>
<keyword evidence="3" id="KW-1185">Reference proteome</keyword>
<feature type="region of interest" description="Disordered" evidence="1">
    <location>
        <begin position="1"/>
        <end position="51"/>
    </location>
</feature>
<reference evidence="2 3" key="1">
    <citation type="submission" date="2020-03" db="EMBL/GenBank/DDBJ databases">
        <title>WGS of actinomycetes isolated from Thailand.</title>
        <authorList>
            <person name="Thawai C."/>
        </authorList>
    </citation>
    <scope>NUCLEOTIDE SEQUENCE [LARGE SCALE GENOMIC DNA]</scope>
    <source>
        <strain evidence="2 3">PRB2-1</strain>
    </source>
</reference>
<proteinExistence type="predicted"/>
<evidence type="ECO:0000313" key="3">
    <source>
        <dbReference type="Proteomes" id="UP000734511"/>
    </source>
</evidence>
<accession>A0ABX0ZH48</accession>
<gene>
    <name evidence="2" type="ORF">HCN08_06945</name>
</gene>
<organism evidence="2 3">
    <name type="scientific">Actinacidiphila epipremni</name>
    <dbReference type="NCBI Taxonomy" id="2053013"/>
    <lineage>
        <taxon>Bacteria</taxon>
        <taxon>Bacillati</taxon>
        <taxon>Actinomycetota</taxon>
        <taxon>Actinomycetes</taxon>
        <taxon>Kitasatosporales</taxon>
        <taxon>Streptomycetaceae</taxon>
        <taxon>Actinacidiphila</taxon>
    </lineage>
</organism>
<feature type="region of interest" description="Disordered" evidence="1">
    <location>
        <begin position="65"/>
        <end position="91"/>
    </location>
</feature>
<feature type="compositionally biased region" description="Acidic residues" evidence="1">
    <location>
        <begin position="8"/>
        <end position="20"/>
    </location>
</feature>
<evidence type="ECO:0000313" key="2">
    <source>
        <dbReference type="EMBL" id="NJP43143.1"/>
    </source>
</evidence>
<protein>
    <submittedName>
        <fullName evidence="2">Uncharacterized protein</fullName>
    </submittedName>
</protein>